<protein>
    <submittedName>
        <fullName evidence="1">Uncharacterized protein</fullName>
    </submittedName>
</protein>
<dbReference type="RefSeq" id="WP_015497967.1">
    <property type="nucleotide sequence ID" value="NC_020911.1"/>
</dbReference>
<gene>
    <name evidence="1" type="ORF">OAN307_c01350</name>
</gene>
<dbReference type="Proteomes" id="UP000005307">
    <property type="component" value="Chromosome"/>
</dbReference>
<sequence length="133" mass="15065">MTLEPYDEEEVEASDTIIRRVPEQQIVWDDNGDVPRRRISTSLYAKSSGPLEGMSVDIEALMVNDSIIPTEFLTMPVFRGAVSFLASEVRSLDLIVGYHPIKDDPKQPDNPYHGEVWRNTEAKRFTSAQRNGL</sequence>
<evidence type="ECO:0000313" key="1">
    <source>
        <dbReference type="EMBL" id="AGI65906.1"/>
    </source>
</evidence>
<name>M9R6H8_9RHOB</name>
<dbReference type="OrthoDB" id="8453778at2"/>
<dbReference type="KEGG" id="oat:OAN307_c01350"/>
<dbReference type="eggNOG" id="ENOG503403N">
    <property type="taxonomic scope" value="Bacteria"/>
</dbReference>
<evidence type="ECO:0000313" key="2">
    <source>
        <dbReference type="Proteomes" id="UP000005307"/>
    </source>
</evidence>
<reference evidence="1 2" key="1">
    <citation type="journal article" date="2013" name="PLoS ONE">
        <title>Poles Apart: Arctic and Antarctic Octadecabacter strains Share High Genome Plasticity and a New Type of Xanthorhodopsin.</title>
        <authorList>
            <person name="Vollmers J."/>
            <person name="Voget S."/>
            <person name="Dietrich S."/>
            <person name="Gollnow K."/>
            <person name="Smits M."/>
            <person name="Meyer K."/>
            <person name="Brinkhoff T."/>
            <person name="Simon M."/>
            <person name="Daniel R."/>
        </authorList>
    </citation>
    <scope>NUCLEOTIDE SEQUENCE [LARGE SCALE GENOMIC DNA]</scope>
    <source>
        <strain evidence="1 2">307</strain>
    </source>
</reference>
<proteinExistence type="predicted"/>
<organism evidence="1 2">
    <name type="scientific">Octadecabacter antarcticus 307</name>
    <dbReference type="NCBI Taxonomy" id="391626"/>
    <lineage>
        <taxon>Bacteria</taxon>
        <taxon>Pseudomonadati</taxon>
        <taxon>Pseudomonadota</taxon>
        <taxon>Alphaproteobacteria</taxon>
        <taxon>Rhodobacterales</taxon>
        <taxon>Roseobacteraceae</taxon>
        <taxon>Octadecabacter</taxon>
    </lineage>
</organism>
<dbReference type="EMBL" id="CP003740">
    <property type="protein sequence ID" value="AGI65906.1"/>
    <property type="molecule type" value="Genomic_DNA"/>
</dbReference>
<dbReference type="HOGENOM" id="CLU_1904593_0_0_5"/>
<dbReference type="AlphaFoldDB" id="M9R6H8"/>
<keyword evidence="2" id="KW-1185">Reference proteome</keyword>
<accession>M9R6H8</accession>